<protein>
    <recommendedName>
        <fullName evidence="1">Pericentriolar material 1 protein C-terminal domain-containing protein</fullName>
    </recommendedName>
</protein>
<gene>
    <name evidence="2" type="primary">ORF42432</name>
</gene>
<evidence type="ECO:0000313" key="2">
    <source>
        <dbReference type="EMBL" id="CEK61501.1"/>
    </source>
</evidence>
<dbReference type="GO" id="GO:0034454">
    <property type="term" value="P:microtubule anchoring at centrosome"/>
    <property type="evidence" value="ECO:0007669"/>
    <property type="project" value="InterPro"/>
</dbReference>
<dbReference type="GO" id="GO:0071539">
    <property type="term" value="P:protein localization to centrosome"/>
    <property type="evidence" value="ECO:0007669"/>
    <property type="project" value="InterPro"/>
</dbReference>
<dbReference type="AlphaFoldDB" id="A0A0B6Z0R2"/>
<sequence>DMERRSEGLQMNKAAGSSVLDQCSASSISDMQYARIDIKQLDHQIKDIMMETIPVVKEHMDAVCSAQLLGHIKRLVLSLTDQMSNQEFARFFQHQLASILEDTLQKYEGRKM</sequence>
<proteinExistence type="predicted"/>
<feature type="non-terminal residue" evidence="2">
    <location>
        <position position="1"/>
    </location>
</feature>
<dbReference type="InterPro" id="IPR031446">
    <property type="entry name" value="PCM1_C"/>
</dbReference>
<dbReference type="GO" id="GO:0036064">
    <property type="term" value="C:ciliary basal body"/>
    <property type="evidence" value="ECO:0007669"/>
    <property type="project" value="TreeGrafter"/>
</dbReference>
<dbReference type="PANTHER" id="PTHR14164">
    <property type="entry name" value="PERICENTRIOLAR MATERIAL 1-RELATED"/>
    <property type="match status" value="1"/>
</dbReference>
<dbReference type="Pfam" id="PF15717">
    <property type="entry name" value="PCM1_C"/>
    <property type="match status" value="1"/>
</dbReference>
<reference evidence="2" key="1">
    <citation type="submission" date="2014-12" db="EMBL/GenBank/DDBJ databases">
        <title>Insight into the proteome of Arion vulgaris.</title>
        <authorList>
            <person name="Aradska J."/>
            <person name="Bulat T."/>
            <person name="Smidak R."/>
            <person name="Sarate P."/>
            <person name="Gangsoo J."/>
            <person name="Sialana F."/>
            <person name="Bilban M."/>
            <person name="Lubec G."/>
        </authorList>
    </citation>
    <scope>NUCLEOTIDE SEQUENCE</scope>
    <source>
        <tissue evidence="2">Skin</tissue>
    </source>
</reference>
<feature type="domain" description="Pericentriolar material 1 protein C-terminal" evidence="1">
    <location>
        <begin position="17"/>
        <end position="112"/>
    </location>
</feature>
<name>A0A0B6Z0R2_9EUPU</name>
<dbReference type="GO" id="GO:1905515">
    <property type="term" value="P:non-motile cilium assembly"/>
    <property type="evidence" value="ECO:0007669"/>
    <property type="project" value="TreeGrafter"/>
</dbReference>
<dbReference type="GO" id="GO:0034451">
    <property type="term" value="C:centriolar satellite"/>
    <property type="evidence" value="ECO:0007669"/>
    <property type="project" value="TreeGrafter"/>
</dbReference>
<organism evidence="2">
    <name type="scientific">Arion vulgaris</name>
    <dbReference type="NCBI Taxonomy" id="1028688"/>
    <lineage>
        <taxon>Eukaryota</taxon>
        <taxon>Metazoa</taxon>
        <taxon>Spiralia</taxon>
        <taxon>Lophotrochozoa</taxon>
        <taxon>Mollusca</taxon>
        <taxon>Gastropoda</taxon>
        <taxon>Heterobranchia</taxon>
        <taxon>Euthyneura</taxon>
        <taxon>Panpulmonata</taxon>
        <taxon>Eupulmonata</taxon>
        <taxon>Stylommatophora</taxon>
        <taxon>Helicina</taxon>
        <taxon>Arionoidea</taxon>
        <taxon>Arionidae</taxon>
        <taxon>Arion</taxon>
    </lineage>
</organism>
<dbReference type="InterPro" id="IPR024138">
    <property type="entry name" value="Pericentriolar_Pcm1"/>
</dbReference>
<dbReference type="PANTHER" id="PTHR14164:SF12">
    <property type="entry name" value="PERICENTRIOLAR MATERIAL 1 PROTEIN"/>
    <property type="match status" value="1"/>
</dbReference>
<feature type="non-terminal residue" evidence="2">
    <location>
        <position position="112"/>
    </location>
</feature>
<evidence type="ECO:0000259" key="1">
    <source>
        <dbReference type="Pfam" id="PF15717"/>
    </source>
</evidence>
<dbReference type="EMBL" id="HACG01014636">
    <property type="protein sequence ID" value="CEK61501.1"/>
    <property type="molecule type" value="Transcribed_RNA"/>
</dbReference>
<accession>A0A0B6Z0R2</accession>